<accession>A0AAE3ARP3</accession>
<dbReference type="SUPFAM" id="SSF56954">
    <property type="entry name" value="Outer membrane efflux proteins (OEP)"/>
    <property type="match status" value="1"/>
</dbReference>
<proteinExistence type="predicted"/>
<comment type="caution">
    <text evidence="2">The sequence shown here is derived from an EMBL/GenBank/DDBJ whole genome shotgun (WGS) entry which is preliminary data.</text>
</comment>
<sequence>MRLLRYILPAGIAGVLAVSAPLVAYASSPEFSRTAEEWAQLRDDKIEYSELAGLVHEYNATVQKDQIDYNEFRKKYGDTKEDVADEYRKLAADLRDALSYPDVDDSNYGSMMAQIINNNQTAKTYEEKADDALEDSYVKYMTNCQTEAGIVQSAQSEMISWYQNQIQLQVDQKAKELAQENYQAVEARRNAGMATDIEVLSARESLRSTDQALINDQSAIDTGRQKLQVMLGWSANANPEIGSIPDVNDARISEMNPSVDKDKALENNYTLLINKRQLSNARSQDKKDDLTTTVADNERAIVASVNSSYQSVLSAKTAYDLSVTQATLEQQNLQIAQRKAQTGQLDNLSLKTQQNTTETAELTVQINRYKLFQAIQNYEWTINGLAGT</sequence>
<dbReference type="RefSeq" id="WP_308451849.1">
    <property type="nucleotide sequence ID" value="NZ_JAJEPU010000041.1"/>
</dbReference>
<keyword evidence="1" id="KW-0732">Signal</keyword>
<evidence type="ECO:0000313" key="2">
    <source>
        <dbReference type="EMBL" id="MCC2165581.1"/>
    </source>
</evidence>
<reference evidence="2" key="1">
    <citation type="submission" date="2021-10" db="EMBL/GenBank/DDBJ databases">
        <title>Anaerobic single-cell dispensing facilitates the cultivation of human gut bacteria.</title>
        <authorList>
            <person name="Afrizal A."/>
        </authorList>
    </citation>
    <scope>NUCLEOTIDE SEQUENCE</scope>
    <source>
        <strain evidence="2">CLA-AA-H274</strain>
    </source>
</reference>
<evidence type="ECO:0000313" key="3">
    <source>
        <dbReference type="Proteomes" id="UP001198962"/>
    </source>
</evidence>
<feature type="chain" id="PRO_5042002257" evidence="1">
    <location>
        <begin position="27"/>
        <end position="388"/>
    </location>
</feature>
<dbReference type="EMBL" id="JAJEPU010000041">
    <property type="protein sequence ID" value="MCC2165581.1"/>
    <property type="molecule type" value="Genomic_DNA"/>
</dbReference>
<dbReference type="AlphaFoldDB" id="A0AAE3ARP3"/>
<feature type="signal peptide" evidence="1">
    <location>
        <begin position="1"/>
        <end position="26"/>
    </location>
</feature>
<dbReference type="GO" id="GO:0015562">
    <property type="term" value="F:efflux transmembrane transporter activity"/>
    <property type="evidence" value="ECO:0007669"/>
    <property type="project" value="InterPro"/>
</dbReference>
<dbReference type="Gene3D" id="1.20.1600.10">
    <property type="entry name" value="Outer membrane efflux proteins (OEP)"/>
    <property type="match status" value="1"/>
</dbReference>
<gene>
    <name evidence="2" type="ORF">LKD32_11985</name>
</gene>
<organism evidence="2 3">
    <name type="scientific">Brotaphodocola catenula</name>
    <dbReference type="NCBI Taxonomy" id="2885361"/>
    <lineage>
        <taxon>Bacteria</taxon>
        <taxon>Bacillati</taxon>
        <taxon>Bacillota</taxon>
        <taxon>Clostridia</taxon>
        <taxon>Lachnospirales</taxon>
        <taxon>Lachnospiraceae</taxon>
        <taxon>Brotaphodocola</taxon>
    </lineage>
</organism>
<protein>
    <submittedName>
        <fullName evidence="2">TolC family protein</fullName>
    </submittedName>
</protein>
<dbReference type="Proteomes" id="UP001198962">
    <property type="component" value="Unassembled WGS sequence"/>
</dbReference>
<keyword evidence="3" id="KW-1185">Reference proteome</keyword>
<evidence type="ECO:0000256" key="1">
    <source>
        <dbReference type="SAM" id="SignalP"/>
    </source>
</evidence>
<name>A0AAE3ARP3_9FIRM</name>